<name>A0ABW3PNS1_9BACL</name>
<dbReference type="PANTHER" id="PTHR38590:SF1">
    <property type="entry name" value="BLL0828 PROTEIN"/>
    <property type="match status" value="1"/>
</dbReference>
<keyword evidence="3" id="KW-1185">Reference proteome</keyword>
<proteinExistence type="predicted"/>
<keyword evidence="2" id="KW-0378">Hydrolase</keyword>
<dbReference type="Gene3D" id="3.40.960.10">
    <property type="entry name" value="VSR Endonuclease"/>
    <property type="match status" value="1"/>
</dbReference>
<accession>A0ABW3PNS1</accession>
<dbReference type="SUPFAM" id="SSF52980">
    <property type="entry name" value="Restriction endonuclease-like"/>
    <property type="match status" value="1"/>
</dbReference>
<dbReference type="InterPro" id="IPR047216">
    <property type="entry name" value="Endonuclease_DUF559_bact"/>
</dbReference>
<dbReference type="Pfam" id="PF04480">
    <property type="entry name" value="DUF559"/>
    <property type="match status" value="1"/>
</dbReference>
<gene>
    <name evidence="2" type="ORF">ACFQ3J_00285</name>
</gene>
<feature type="domain" description="DUF559" evidence="1">
    <location>
        <begin position="53"/>
        <end position="138"/>
    </location>
</feature>
<evidence type="ECO:0000313" key="2">
    <source>
        <dbReference type="EMBL" id="MFD1126611.1"/>
    </source>
</evidence>
<reference evidence="3" key="1">
    <citation type="journal article" date="2019" name="Int. J. Syst. Evol. Microbiol.">
        <title>The Global Catalogue of Microorganisms (GCM) 10K type strain sequencing project: providing services to taxonomists for standard genome sequencing and annotation.</title>
        <authorList>
            <consortium name="The Broad Institute Genomics Platform"/>
            <consortium name="The Broad Institute Genome Sequencing Center for Infectious Disease"/>
            <person name="Wu L."/>
            <person name="Ma J."/>
        </authorList>
    </citation>
    <scope>NUCLEOTIDE SEQUENCE [LARGE SCALE GENOMIC DNA]</scope>
    <source>
        <strain evidence="3">CCUG 53519</strain>
    </source>
</reference>
<comment type="caution">
    <text evidence="2">The sequence shown here is derived from an EMBL/GenBank/DDBJ whole genome shotgun (WGS) entry which is preliminary data.</text>
</comment>
<dbReference type="GO" id="GO:0004519">
    <property type="term" value="F:endonuclease activity"/>
    <property type="evidence" value="ECO:0007669"/>
    <property type="project" value="UniProtKB-KW"/>
</dbReference>
<evidence type="ECO:0000313" key="3">
    <source>
        <dbReference type="Proteomes" id="UP001597169"/>
    </source>
</evidence>
<dbReference type="InterPro" id="IPR011335">
    <property type="entry name" value="Restrct_endonuc-II-like"/>
</dbReference>
<keyword evidence="2" id="KW-0255">Endonuclease</keyword>
<dbReference type="InterPro" id="IPR007569">
    <property type="entry name" value="DUF559"/>
</dbReference>
<dbReference type="PANTHER" id="PTHR38590">
    <property type="entry name" value="BLL0828 PROTEIN"/>
    <property type="match status" value="1"/>
</dbReference>
<dbReference type="Proteomes" id="UP001597169">
    <property type="component" value="Unassembled WGS sequence"/>
</dbReference>
<keyword evidence="2" id="KW-0540">Nuclease</keyword>
<dbReference type="EMBL" id="JBHTKX010000001">
    <property type="protein sequence ID" value="MFD1126611.1"/>
    <property type="molecule type" value="Genomic_DNA"/>
</dbReference>
<organism evidence="2 3">
    <name type="scientific">Paenibacillus provencensis</name>
    <dbReference type="NCBI Taxonomy" id="441151"/>
    <lineage>
        <taxon>Bacteria</taxon>
        <taxon>Bacillati</taxon>
        <taxon>Bacillota</taxon>
        <taxon>Bacilli</taxon>
        <taxon>Bacillales</taxon>
        <taxon>Paenibacillaceae</taxon>
        <taxon>Paenibacillus</taxon>
    </lineage>
</organism>
<sequence length="155" mass="18309">MDPLELRKKKFIEYHDYVVQSTFLRMKDLTPIEQIMLLSITDLLDEIGRRNYSIKIQEKIGIYTVDFLLIYCPISNPSIEKKIIIECDGHDYHERTKEQAAHDKKRDRYFAKKGYTVLRYTGSEIVKSGSEVFEDVCEIIFEDDDPTDYNLDQGR</sequence>
<dbReference type="RefSeq" id="WP_379292257.1">
    <property type="nucleotide sequence ID" value="NZ_JBHTKX010000001.1"/>
</dbReference>
<evidence type="ECO:0000259" key="1">
    <source>
        <dbReference type="Pfam" id="PF04480"/>
    </source>
</evidence>
<protein>
    <submittedName>
        <fullName evidence="2">Endonuclease domain-containing protein</fullName>
    </submittedName>
</protein>